<gene>
    <name evidence="4" type="ORF">BST17_01190</name>
</gene>
<dbReference type="RefSeq" id="WP_234807488.1">
    <property type="nucleotide sequence ID" value="NZ_JACKVM010000014.1"/>
</dbReference>
<dbReference type="CDD" id="cd01948">
    <property type="entry name" value="EAL"/>
    <property type="match status" value="1"/>
</dbReference>
<keyword evidence="1" id="KW-0812">Transmembrane</keyword>
<dbReference type="InterPro" id="IPR001633">
    <property type="entry name" value="EAL_dom"/>
</dbReference>
<dbReference type="PROSITE" id="PS50883">
    <property type="entry name" value="EAL"/>
    <property type="match status" value="1"/>
</dbReference>
<dbReference type="InterPro" id="IPR043128">
    <property type="entry name" value="Rev_trsase/Diguanyl_cyclase"/>
</dbReference>
<evidence type="ECO:0000256" key="1">
    <source>
        <dbReference type="SAM" id="Phobius"/>
    </source>
</evidence>
<feature type="transmembrane region" description="Helical" evidence="1">
    <location>
        <begin position="130"/>
        <end position="150"/>
    </location>
</feature>
<sequence length="769" mass="82923">MNRLPGRDTAALTVPAVLVVALALTMVLGRDAAFMPTLNDALSLALSAYAAGCAIVAARTEDGPSRRAWLILAIALVAWATGDAVWLVYDVLLRQPPSPSPADLFYLAFSVLVAAGLAQLLASGTLVSRLHLALDALTVSLCIFLLAWIFSLNRVVDMLRDDGVDLTLALVTPVVDMVVLSIAVLALARSRRRRPVALAIVTGAIALITIADVALAFLLIEGRYETGNPIDLLWAAAMALFAVAAVVSRRPAPAPNRPAPVPSHSSLWLPYVPLLLVGVIGPAIVMRGFESVLVQMLMVVVCGRQILSAWDNRRLLADAADQALRDPLTGLANQTLFDEQLDHAMLLRTRDDRPITVIVLNLDDFSLVNDSLGHSMADRLLAEAGQRCIESVRTGDTVARLGGDEFAVLLEGGADDHQLVSRRLSDAFGLPFVVDGQEVFLRPSIGMATATDAEPTLTAQALLTRADIAMSAAKRSKTAEMRIFDDELASTHADLTDRRDNGAAGGGAEQIRLLGELRDAIDHGRIEVAYQPKVNLVSRKASGVEALLRWPHPRLGTLRPDTFLSLVRRHGLMRPVSDLVVNKVLDDAAGWRSRGWDIPVAINLFAPMLRDTDLPAELCRRLDDRRLPHGLLTVEITEDLVLTELDTVTTVLQELRGRGIQVAIDDFGSGYSALSYLRDLVVDEVKLDQHFIAGVTTDRRAAAIVGAVIELTRTLGIAVVAEGVEDADTADWLTRHGCDTAQGFYFSTPLEPARVLDAVNRLGSATQPH</sequence>
<feature type="transmembrane region" description="Helical" evidence="1">
    <location>
        <begin position="232"/>
        <end position="248"/>
    </location>
</feature>
<feature type="transmembrane region" description="Helical" evidence="1">
    <location>
        <begin position="170"/>
        <end position="188"/>
    </location>
</feature>
<dbReference type="Proteomes" id="UP000192366">
    <property type="component" value="Unassembled WGS sequence"/>
</dbReference>
<dbReference type="InterPro" id="IPR029787">
    <property type="entry name" value="Nucleotide_cyclase"/>
</dbReference>
<feature type="transmembrane region" description="Helical" evidence="1">
    <location>
        <begin position="12"/>
        <end position="29"/>
    </location>
</feature>
<evidence type="ECO:0000259" key="3">
    <source>
        <dbReference type="PROSITE" id="PS50887"/>
    </source>
</evidence>
<dbReference type="PANTHER" id="PTHR33121">
    <property type="entry name" value="CYCLIC DI-GMP PHOSPHODIESTERASE PDEF"/>
    <property type="match status" value="1"/>
</dbReference>
<proteinExistence type="predicted"/>
<dbReference type="AlphaFoldDB" id="A0A1W9Z448"/>
<evidence type="ECO:0000259" key="2">
    <source>
        <dbReference type="PROSITE" id="PS50883"/>
    </source>
</evidence>
<feature type="domain" description="EAL" evidence="2">
    <location>
        <begin position="510"/>
        <end position="763"/>
    </location>
</feature>
<organism evidence="4 5">
    <name type="scientific">Mycolicibacterium bacteremicum</name>
    <name type="common">Mycobacterium bacteremicum</name>
    <dbReference type="NCBI Taxonomy" id="564198"/>
    <lineage>
        <taxon>Bacteria</taxon>
        <taxon>Bacillati</taxon>
        <taxon>Actinomycetota</taxon>
        <taxon>Actinomycetes</taxon>
        <taxon>Mycobacteriales</taxon>
        <taxon>Mycobacteriaceae</taxon>
        <taxon>Mycolicibacterium</taxon>
    </lineage>
</organism>
<dbReference type="Gene3D" id="3.20.20.450">
    <property type="entry name" value="EAL domain"/>
    <property type="match status" value="1"/>
</dbReference>
<feature type="domain" description="GGDEF" evidence="3">
    <location>
        <begin position="353"/>
        <end position="486"/>
    </location>
</feature>
<keyword evidence="5" id="KW-1185">Reference proteome</keyword>
<keyword evidence="1" id="KW-1133">Transmembrane helix</keyword>
<feature type="transmembrane region" description="Helical" evidence="1">
    <location>
        <begin position="195"/>
        <end position="220"/>
    </location>
</feature>
<feature type="transmembrane region" description="Helical" evidence="1">
    <location>
        <begin position="70"/>
        <end position="89"/>
    </location>
</feature>
<dbReference type="SMART" id="SM00052">
    <property type="entry name" value="EAL"/>
    <property type="match status" value="1"/>
</dbReference>
<dbReference type="SUPFAM" id="SSF141868">
    <property type="entry name" value="EAL domain-like"/>
    <property type="match status" value="1"/>
</dbReference>
<protein>
    <submittedName>
        <fullName evidence="4">GGDEF-domain containing protein</fullName>
    </submittedName>
</protein>
<dbReference type="SMART" id="SM00267">
    <property type="entry name" value="GGDEF"/>
    <property type="match status" value="1"/>
</dbReference>
<name>A0A1W9Z448_MYCBA</name>
<dbReference type="STRING" id="564198.BST17_01190"/>
<dbReference type="Gene3D" id="3.30.70.270">
    <property type="match status" value="1"/>
</dbReference>
<dbReference type="InterPro" id="IPR050706">
    <property type="entry name" value="Cyclic-di-GMP_PDE-like"/>
</dbReference>
<evidence type="ECO:0000313" key="5">
    <source>
        <dbReference type="Proteomes" id="UP000192366"/>
    </source>
</evidence>
<accession>A0A1W9Z448</accession>
<evidence type="ECO:0000313" key="4">
    <source>
        <dbReference type="EMBL" id="ORA07116.1"/>
    </source>
</evidence>
<dbReference type="Pfam" id="PF00990">
    <property type="entry name" value="GGDEF"/>
    <property type="match status" value="1"/>
</dbReference>
<dbReference type="Pfam" id="PF00563">
    <property type="entry name" value="EAL"/>
    <property type="match status" value="1"/>
</dbReference>
<dbReference type="NCBIfam" id="TIGR00254">
    <property type="entry name" value="GGDEF"/>
    <property type="match status" value="1"/>
</dbReference>
<keyword evidence="1" id="KW-0472">Membrane</keyword>
<dbReference type="GO" id="GO:0071111">
    <property type="term" value="F:cyclic-guanylate-specific phosphodiesterase activity"/>
    <property type="evidence" value="ECO:0007669"/>
    <property type="project" value="InterPro"/>
</dbReference>
<feature type="transmembrane region" description="Helical" evidence="1">
    <location>
        <begin position="104"/>
        <end position="123"/>
    </location>
</feature>
<feature type="transmembrane region" description="Helical" evidence="1">
    <location>
        <begin position="268"/>
        <end position="286"/>
    </location>
</feature>
<comment type="caution">
    <text evidence="4">The sequence shown here is derived from an EMBL/GenBank/DDBJ whole genome shotgun (WGS) entry which is preliminary data.</text>
</comment>
<dbReference type="PROSITE" id="PS50887">
    <property type="entry name" value="GGDEF"/>
    <property type="match status" value="1"/>
</dbReference>
<dbReference type="InterPro" id="IPR000160">
    <property type="entry name" value="GGDEF_dom"/>
</dbReference>
<dbReference type="PANTHER" id="PTHR33121:SF79">
    <property type="entry name" value="CYCLIC DI-GMP PHOSPHODIESTERASE PDED-RELATED"/>
    <property type="match status" value="1"/>
</dbReference>
<dbReference type="SUPFAM" id="SSF55073">
    <property type="entry name" value="Nucleotide cyclase"/>
    <property type="match status" value="1"/>
</dbReference>
<dbReference type="EMBL" id="MVHJ01000001">
    <property type="protein sequence ID" value="ORA07116.1"/>
    <property type="molecule type" value="Genomic_DNA"/>
</dbReference>
<dbReference type="CDD" id="cd01949">
    <property type="entry name" value="GGDEF"/>
    <property type="match status" value="1"/>
</dbReference>
<reference evidence="4 5" key="1">
    <citation type="submission" date="2017-02" db="EMBL/GenBank/DDBJ databases">
        <title>The new phylogeny of genus Mycobacterium.</title>
        <authorList>
            <person name="Tortoli E."/>
            <person name="Trovato A."/>
            <person name="Cirillo D.M."/>
        </authorList>
    </citation>
    <scope>NUCLEOTIDE SEQUENCE [LARGE SCALE GENOMIC DNA]</scope>
    <source>
        <strain evidence="4 5">DSM 45578</strain>
    </source>
</reference>
<dbReference type="InterPro" id="IPR035919">
    <property type="entry name" value="EAL_sf"/>
</dbReference>